<evidence type="ECO:0000256" key="2">
    <source>
        <dbReference type="SAM" id="MobiDB-lite"/>
    </source>
</evidence>
<dbReference type="EMBL" id="BTCM01000004">
    <property type="protein sequence ID" value="GMK57249.1"/>
    <property type="molecule type" value="Genomic_DNA"/>
</dbReference>
<keyword evidence="1" id="KW-0175">Coiled coil</keyword>
<name>A0AAD3YCV2_9TREE</name>
<keyword evidence="5" id="KW-1185">Reference proteome</keyword>
<feature type="coiled-coil region" evidence="1">
    <location>
        <begin position="682"/>
        <end position="800"/>
    </location>
</feature>
<protein>
    <recommendedName>
        <fullName evidence="3">UDENN domain-containing protein</fullName>
    </recommendedName>
</protein>
<dbReference type="Proteomes" id="UP001222932">
    <property type="component" value="Unassembled WGS sequence"/>
</dbReference>
<dbReference type="Gene3D" id="3.40.50.11500">
    <property type="match status" value="1"/>
</dbReference>
<dbReference type="PROSITE" id="PS50211">
    <property type="entry name" value="DENN"/>
    <property type="match status" value="1"/>
</dbReference>
<dbReference type="PANTHER" id="PTHR12296:SF31">
    <property type="entry name" value="DENN (AEX-3) DOMAIN PROTEIN (AFU_ORTHOLOGUE AFUA_6G11200)"/>
    <property type="match status" value="1"/>
</dbReference>
<evidence type="ECO:0000313" key="4">
    <source>
        <dbReference type="EMBL" id="GMK57249.1"/>
    </source>
</evidence>
<feature type="region of interest" description="Disordered" evidence="2">
    <location>
        <begin position="929"/>
        <end position="1026"/>
    </location>
</feature>
<accession>A0AAD3YCV2</accession>
<dbReference type="SMART" id="SM00799">
    <property type="entry name" value="DENN"/>
    <property type="match status" value="1"/>
</dbReference>
<feature type="domain" description="UDENN" evidence="3">
    <location>
        <begin position="252"/>
        <end position="684"/>
    </location>
</feature>
<dbReference type="InterPro" id="IPR051696">
    <property type="entry name" value="DENN_Domain_GEFs"/>
</dbReference>
<sequence>MPARNGNNSSAGPRAPSEDTAEAADRLGALASQNDNLGVIGSFDKRLNHSVMSLGAKVKEQKVLGGDPQPRLASLYLVSGLGKDPLQWALSDKDMTLGVQPLEDSLGLFWRPDMLGNTFSGEKSDEFNKNGKPAARSSNAARRDIQSKTVPGAGPEGASRLVARTMKFAHPRDVEVVNSALAPPTACHTFSFSVSRQSTLAAIAAQASRGNKFGLPPDSYMAVSSEQPSAAPAPGQEHLRGTTHGSDLIFYGVTLTVWSHADKDRASRLKEFKQRTQRIRNESVTSESIKKDALRRRSKSPWIPTRKGATSDYTTTSETGFSDSDLDTTFTSTYDADYSADGMSAAYGESTDVFWLPYALTLVSRYPIYDVMQDYLRLSWARYSKDARSHMRQVFTLLNSDAPRPGDLFSLPVGTSSDEEVTIEAAMPGAIDFDKGTTKVDFQMWPLFQALDLDHILTCVEIALTSSGRIVFCSRHPAMLGSAVETLKYIVELRGWDGIALQNIHIRDVTFMIEDPGPYIIGLSTECRYVVSPPNEVVIVDLDQNTLICKSRPPSLSTGHKREKQRQRLVAAMGSAFPSERSVPLEFRVSFPKGAFRNINRIHHGPIRPRYLGERLEPPAWWNQSSVVAVFDKILADRHKKPTLFQRLTKTGNARVQEQLTVNEQMAKAMMRKRALHYVEKRDDFELKVARITRRLQKLMLEGEHWKQKFEMFEKYAERLTQESNDLKGKIDKEQREARRLSNINTEQSKMNAELQQKLSQTEGARAEAMRQLSDMHHSIQELERERNEIMDAIEMQLSTAMERMPWGDHDGNEYPNGLTGLESPPTSPKTVASVSTIKRKSRPGTRESVQTIGTIDSYAHSKKAISIIGALNDGPVRRGLGSIVDSDQVSNTDRLVSHNRLESISQRVAMIQAKLEVALAPIRDQMDATDREAAEEKTVNGEASVKECTQAAPGEGGNDQGSRPGTPDTITTAKLPIINEPEGSGTARRKGEQLDPVADTDDANNTEEPEPPKPPALRAFVLRPPPRRVVQKRSYESIKVPDSALAPSPASTSHSICEVIVTPCESKESLHDDAGLDVAPSKGRPTSVGTIAFGTSD</sequence>
<dbReference type="AlphaFoldDB" id="A0AAD3YCV2"/>
<feature type="compositionally biased region" description="Acidic residues" evidence="2">
    <location>
        <begin position="999"/>
        <end position="1010"/>
    </location>
</feature>
<feature type="compositionally biased region" description="Polar residues" evidence="2">
    <location>
        <begin position="961"/>
        <end position="973"/>
    </location>
</feature>
<gene>
    <name evidence="4" type="ORF">CspeluHIS016_0400830</name>
</gene>
<dbReference type="InterPro" id="IPR043153">
    <property type="entry name" value="DENN_C"/>
</dbReference>
<dbReference type="PANTHER" id="PTHR12296">
    <property type="entry name" value="DENN DOMAIN-CONTAINING PROTEIN 4"/>
    <property type="match status" value="1"/>
</dbReference>
<evidence type="ECO:0000256" key="1">
    <source>
        <dbReference type="SAM" id="Coils"/>
    </source>
</evidence>
<proteinExistence type="predicted"/>
<evidence type="ECO:0000313" key="5">
    <source>
        <dbReference type="Proteomes" id="UP001222932"/>
    </source>
</evidence>
<feature type="compositionally biased region" description="Basic and acidic residues" evidence="2">
    <location>
        <begin position="929"/>
        <end position="940"/>
    </location>
</feature>
<organism evidence="4 5">
    <name type="scientific">Cutaneotrichosporon spelunceum</name>
    <dbReference type="NCBI Taxonomy" id="1672016"/>
    <lineage>
        <taxon>Eukaryota</taxon>
        <taxon>Fungi</taxon>
        <taxon>Dikarya</taxon>
        <taxon>Basidiomycota</taxon>
        <taxon>Agaricomycotina</taxon>
        <taxon>Tremellomycetes</taxon>
        <taxon>Trichosporonales</taxon>
        <taxon>Trichosporonaceae</taxon>
        <taxon>Cutaneotrichosporon</taxon>
    </lineage>
</organism>
<feature type="compositionally biased region" description="Polar residues" evidence="2">
    <location>
        <begin position="1088"/>
        <end position="1098"/>
    </location>
</feature>
<dbReference type="Pfam" id="PF02141">
    <property type="entry name" value="DENN"/>
    <property type="match status" value="1"/>
</dbReference>
<reference evidence="4" key="2">
    <citation type="submission" date="2023-06" db="EMBL/GenBank/DDBJ databases">
        <authorList>
            <person name="Kobayashi Y."/>
            <person name="Kayamori A."/>
            <person name="Aoki K."/>
            <person name="Shiwa Y."/>
            <person name="Fujita N."/>
            <person name="Sugita T."/>
            <person name="Iwasaki W."/>
            <person name="Tanaka N."/>
            <person name="Takashima M."/>
        </authorList>
    </citation>
    <scope>NUCLEOTIDE SEQUENCE</scope>
    <source>
        <strain evidence="4">HIS016</strain>
    </source>
</reference>
<feature type="region of interest" description="Disordered" evidence="2">
    <location>
        <begin position="295"/>
        <end position="317"/>
    </location>
</feature>
<dbReference type="GO" id="GO:0032483">
    <property type="term" value="P:regulation of Rab protein signal transduction"/>
    <property type="evidence" value="ECO:0007669"/>
    <property type="project" value="TreeGrafter"/>
</dbReference>
<reference evidence="4" key="1">
    <citation type="journal article" date="2023" name="BMC Genomics">
        <title>Chromosome-level genome assemblies of Cutaneotrichosporon spp. (Trichosporonales, Basidiomycota) reveal imbalanced evolution between nucleotide sequences and chromosome synteny.</title>
        <authorList>
            <person name="Kobayashi Y."/>
            <person name="Kayamori A."/>
            <person name="Aoki K."/>
            <person name="Shiwa Y."/>
            <person name="Matsutani M."/>
            <person name="Fujita N."/>
            <person name="Sugita T."/>
            <person name="Iwasaki W."/>
            <person name="Tanaka N."/>
            <person name="Takashima M."/>
        </authorList>
    </citation>
    <scope>NUCLEOTIDE SEQUENCE</scope>
    <source>
        <strain evidence="4">HIS016</strain>
    </source>
</reference>
<comment type="caution">
    <text evidence="4">The sequence shown here is derived from an EMBL/GenBank/DDBJ whole genome shotgun (WGS) entry which is preliminary data.</text>
</comment>
<dbReference type="GO" id="GO:0031410">
    <property type="term" value="C:cytoplasmic vesicle"/>
    <property type="evidence" value="ECO:0007669"/>
    <property type="project" value="TreeGrafter"/>
</dbReference>
<dbReference type="InterPro" id="IPR037516">
    <property type="entry name" value="Tripartite_DENN"/>
</dbReference>
<evidence type="ECO:0000259" key="3">
    <source>
        <dbReference type="PROSITE" id="PS50211"/>
    </source>
</evidence>
<feature type="compositionally biased region" description="Polar residues" evidence="2">
    <location>
        <begin position="1"/>
        <end position="11"/>
    </location>
</feature>
<feature type="region of interest" description="Disordered" evidence="2">
    <location>
        <begin position="1"/>
        <end position="23"/>
    </location>
</feature>
<dbReference type="InterPro" id="IPR001194">
    <property type="entry name" value="cDENN_dom"/>
</dbReference>
<feature type="region of interest" description="Disordered" evidence="2">
    <location>
        <begin position="121"/>
        <end position="158"/>
    </location>
</feature>
<feature type="region of interest" description="Disordered" evidence="2">
    <location>
        <begin position="1072"/>
        <end position="1098"/>
    </location>
</feature>